<name>A0A413H025_9BACE</name>
<dbReference type="GO" id="GO:0016758">
    <property type="term" value="F:hexosyltransferase activity"/>
    <property type="evidence" value="ECO:0007669"/>
    <property type="project" value="UniProtKB-ARBA"/>
</dbReference>
<reference evidence="2 3" key="1">
    <citation type="submission" date="2018-08" db="EMBL/GenBank/DDBJ databases">
        <title>A genome reference for cultivated species of the human gut microbiota.</title>
        <authorList>
            <person name="Zou Y."/>
            <person name="Xue W."/>
            <person name="Luo G."/>
        </authorList>
    </citation>
    <scope>NUCLEOTIDE SEQUENCE [LARGE SCALE GENOMIC DNA]</scope>
    <source>
        <strain evidence="2 3">OF03-9BH</strain>
    </source>
</reference>
<dbReference type="RefSeq" id="WP_117988309.1">
    <property type="nucleotide sequence ID" value="NZ_CABMFG010000039.1"/>
</dbReference>
<dbReference type="AlphaFoldDB" id="A0A413H025"/>
<dbReference type="PANTHER" id="PTHR22916">
    <property type="entry name" value="GLYCOSYLTRANSFERASE"/>
    <property type="match status" value="1"/>
</dbReference>
<dbReference type="Gene3D" id="3.90.550.10">
    <property type="entry name" value="Spore Coat Polysaccharide Biosynthesis Protein SpsA, Chain A"/>
    <property type="match status" value="1"/>
</dbReference>
<evidence type="ECO:0000313" key="2">
    <source>
        <dbReference type="EMBL" id="RGX76718.1"/>
    </source>
</evidence>
<dbReference type="InterPro" id="IPR001173">
    <property type="entry name" value="Glyco_trans_2-like"/>
</dbReference>
<dbReference type="SUPFAM" id="SSF53448">
    <property type="entry name" value="Nucleotide-diphospho-sugar transferases"/>
    <property type="match status" value="1"/>
</dbReference>
<evidence type="ECO:0000313" key="3">
    <source>
        <dbReference type="Proteomes" id="UP000286075"/>
    </source>
</evidence>
<dbReference type="EMBL" id="QSCF01000039">
    <property type="protein sequence ID" value="RGX76718.1"/>
    <property type="molecule type" value="Genomic_DNA"/>
</dbReference>
<accession>A0A413H025</accession>
<evidence type="ECO:0000259" key="1">
    <source>
        <dbReference type="Pfam" id="PF00535"/>
    </source>
</evidence>
<gene>
    <name evidence="2" type="ORF">DXA68_18755</name>
</gene>
<proteinExistence type="predicted"/>
<dbReference type="CDD" id="cd06433">
    <property type="entry name" value="GT_2_WfgS_like"/>
    <property type="match status" value="1"/>
</dbReference>
<dbReference type="OrthoDB" id="9788101at2"/>
<organism evidence="2 3">
    <name type="scientific">Bacteroides stercorirosoris</name>
    <dbReference type="NCBI Taxonomy" id="871324"/>
    <lineage>
        <taxon>Bacteria</taxon>
        <taxon>Pseudomonadati</taxon>
        <taxon>Bacteroidota</taxon>
        <taxon>Bacteroidia</taxon>
        <taxon>Bacteroidales</taxon>
        <taxon>Bacteroidaceae</taxon>
        <taxon>Bacteroides</taxon>
    </lineage>
</organism>
<feature type="domain" description="Glycosyltransferase 2-like" evidence="1">
    <location>
        <begin position="4"/>
        <end position="161"/>
    </location>
</feature>
<protein>
    <submittedName>
        <fullName evidence="2">Glycosyltransferase</fullName>
    </submittedName>
</protein>
<dbReference type="PANTHER" id="PTHR22916:SF3">
    <property type="entry name" value="UDP-GLCNAC:BETAGAL BETA-1,3-N-ACETYLGLUCOSAMINYLTRANSFERASE-LIKE PROTEIN 1"/>
    <property type="match status" value="1"/>
</dbReference>
<keyword evidence="2" id="KW-0808">Transferase</keyword>
<comment type="caution">
    <text evidence="2">The sequence shown here is derived from an EMBL/GenBank/DDBJ whole genome shotgun (WGS) entry which is preliminary data.</text>
</comment>
<dbReference type="Pfam" id="PF00535">
    <property type="entry name" value="Glycos_transf_2"/>
    <property type="match status" value="1"/>
</dbReference>
<dbReference type="Proteomes" id="UP000286075">
    <property type="component" value="Unassembled WGS sequence"/>
</dbReference>
<dbReference type="InterPro" id="IPR029044">
    <property type="entry name" value="Nucleotide-diphossugar_trans"/>
</dbReference>
<sequence length="258" mass="29709">MIVSIITIAFNSAQTIRDTLTSVLSQSYSNIEYIIIDGASNDATVRIVKEYEPMFNGRLKWVSEPDKGLYDAMNKGIKMATGDVIGILNSDDLFYDSNVLRDIALAFDENTDALFGNLYFVKSDDVHCIVRAWKGSTYSSFKKGWHPAHPTFYVRREVYEKYGGFDTSFDVSADFELMLRFVEKNRIRTKYLDRYMVKMRMGGESTRNIANIIKGNRNIIRAFRKNDIQVSWAYPIYRLFPKVVSLLRYKLGLKSANL</sequence>